<dbReference type="PaxDb" id="121845-A0A1S3D9C1"/>
<dbReference type="KEGG" id="dci:103513235"/>
<evidence type="ECO:0000313" key="2">
    <source>
        <dbReference type="Proteomes" id="UP000079169"/>
    </source>
</evidence>
<dbReference type="InterPro" id="IPR011604">
    <property type="entry name" value="PDDEXK-like_dom_sf"/>
</dbReference>
<keyword evidence="2" id="KW-1185">Reference proteome</keyword>
<accession>A0A1S3D9C1</accession>
<dbReference type="Proteomes" id="UP000079169">
    <property type="component" value="Unplaced"/>
</dbReference>
<protein>
    <submittedName>
        <fullName evidence="3">Uncharacterized protein LOC103513235</fullName>
    </submittedName>
</protein>
<dbReference type="PANTHER" id="PTHR39953">
    <property type="entry name" value="RE54151P"/>
    <property type="match status" value="1"/>
</dbReference>
<dbReference type="InterPro" id="IPR019080">
    <property type="entry name" value="YqaJ_viral_recombinase"/>
</dbReference>
<dbReference type="AlphaFoldDB" id="A0A1S3D9C1"/>
<evidence type="ECO:0000313" key="3">
    <source>
        <dbReference type="RefSeq" id="XP_008476270.1"/>
    </source>
</evidence>
<dbReference type="PANTHER" id="PTHR39953:SF1">
    <property type="entry name" value="RE54151P"/>
    <property type="match status" value="1"/>
</dbReference>
<dbReference type="CDD" id="cd22343">
    <property type="entry name" value="PDDEXK_lambda_exonuclease-like"/>
    <property type="match status" value="1"/>
</dbReference>
<dbReference type="InterPro" id="IPR011335">
    <property type="entry name" value="Restrct_endonuc-II-like"/>
</dbReference>
<proteinExistence type="predicted"/>
<feature type="domain" description="YqaJ viral recombinase" evidence="1">
    <location>
        <begin position="227"/>
        <end position="354"/>
    </location>
</feature>
<organism evidence="2 3">
    <name type="scientific">Diaphorina citri</name>
    <name type="common">Asian citrus psyllid</name>
    <dbReference type="NCBI Taxonomy" id="121845"/>
    <lineage>
        <taxon>Eukaryota</taxon>
        <taxon>Metazoa</taxon>
        <taxon>Ecdysozoa</taxon>
        <taxon>Arthropoda</taxon>
        <taxon>Hexapoda</taxon>
        <taxon>Insecta</taxon>
        <taxon>Pterygota</taxon>
        <taxon>Neoptera</taxon>
        <taxon>Paraneoptera</taxon>
        <taxon>Hemiptera</taxon>
        <taxon>Sternorrhyncha</taxon>
        <taxon>Psylloidea</taxon>
        <taxon>Psyllidae</taxon>
        <taxon>Diaphorininae</taxon>
        <taxon>Diaphorina</taxon>
    </lineage>
</organism>
<evidence type="ECO:0000259" key="1">
    <source>
        <dbReference type="Pfam" id="PF09588"/>
    </source>
</evidence>
<name>A0A1S3D9C1_DIACI</name>
<reference evidence="3" key="1">
    <citation type="submission" date="2025-08" db="UniProtKB">
        <authorList>
            <consortium name="RefSeq"/>
        </authorList>
    </citation>
    <scope>IDENTIFICATION</scope>
</reference>
<dbReference type="Gene3D" id="3.90.320.10">
    <property type="match status" value="1"/>
</dbReference>
<dbReference type="SUPFAM" id="SSF52980">
    <property type="entry name" value="Restriction endonuclease-like"/>
    <property type="match status" value="1"/>
</dbReference>
<dbReference type="GO" id="GO:0006281">
    <property type="term" value="P:DNA repair"/>
    <property type="evidence" value="ECO:0007669"/>
    <property type="project" value="UniProtKB-ARBA"/>
</dbReference>
<dbReference type="GeneID" id="103513235"/>
<dbReference type="RefSeq" id="XP_008476270.1">
    <property type="nucleotide sequence ID" value="XM_008478048.3"/>
</dbReference>
<sequence>MVKFFKSTDFISPELKNVKTQRSAREDYSDEAIGFVQIKRQPEFNLCYVKAKITPEHRVNAKPYSVLCIINEKDSEIIKAVCEDCAACQGGCKHAVAFVTWLHRHAMEPSVTETKCYWLKSKLSAAASRIVKTNDIAEQVAGNISAAKKEAFFNQICQTLNVESLVRKHIDGHQTIKKSMFHLINDFKVSGLTEPDEFIEFASTFLKQQDLKLWAEETKGQAASPLWHTLRFGRICASKLYEAAHCTTDDGTLVSTILGATKFKPSAAMKRGTALEERILQTVQHIYDIKPEKMGLVVKAEEPVFGASPDGVTENFVIEVKAPSSEKTFRTYFTPNMESPAPKYMAQVQLQMYLLGQERAIFAVAKPNYEETYEVVSIIVEFDLALITDLLQRARDFWKKSIFPKLMSA</sequence>
<dbReference type="Pfam" id="PF09588">
    <property type="entry name" value="YqaJ"/>
    <property type="match status" value="1"/>
</dbReference>
<gene>
    <name evidence="3" type="primary">LOC103513235</name>
</gene>
<dbReference type="OMA" id="ETHQINC"/>